<proteinExistence type="predicted"/>
<evidence type="ECO:0000313" key="2">
    <source>
        <dbReference type="EMBL" id="SVE55266.1"/>
    </source>
</evidence>
<sequence>MGFLNKTSDEKKILIFTSNRVYNFNLLTSALIYYFVNNCQEKIQFVVFFNTQFHATL</sequence>
<accession>A0A383EEI6</accession>
<dbReference type="AlphaFoldDB" id="A0A383EEI6"/>
<keyword evidence="1" id="KW-1133">Transmembrane helix</keyword>
<evidence type="ECO:0000256" key="1">
    <source>
        <dbReference type="SAM" id="Phobius"/>
    </source>
</evidence>
<protein>
    <submittedName>
        <fullName evidence="2">Uncharacterized protein</fullName>
    </submittedName>
</protein>
<keyword evidence="1" id="KW-0472">Membrane</keyword>
<reference evidence="2" key="1">
    <citation type="submission" date="2018-05" db="EMBL/GenBank/DDBJ databases">
        <authorList>
            <person name="Lanie J.A."/>
            <person name="Ng W.-L."/>
            <person name="Kazmierczak K.M."/>
            <person name="Andrzejewski T.M."/>
            <person name="Davidsen T.M."/>
            <person name="Wayne K.J."/>
            <person name="Tettelin H."/>
            <person name="Glass J.I."/>
            <person name="Rusch D."/>
            <person name="Podicherti R."/>
            <person name="Tsui H.-C.T."/>
            <person name="Winkler M.E."/>
        </authorList>
    </citation>
    <scope>NUCLEOTIDE SEQUENCE</scope>
</reference>
<name>A0A383EEI6_9ZZZZ</name>
<organism evidence="2">
    <name type="scientific">marine metagenome</name>
    <dbReference type="NCBI Taxonomy" id="408172"/>
    <lineage>
        <taxon>unclassified sequences</taxon>
        <taxon>metagenomes</taxon>
        <taxon>ecological metagenomes</taxon>
    </lineage>
</organism>
<keyword evidence="1" id="KW-0812">Transmembrane</keyword>
<dbReference type="EMBL" id="UINC01225275">
    <property type="protein sequence ID" value="SVE55266.1"/>
    <property type="molecule type" value="Genomic_DNA"/>
</dbReference>
<gene>
    <name evidence="2" type="ORF">METZ01_LOCUS508120</name>
</gene>
<feature type="transmembrane region" description="Helical" evidence="1">
    <location>
        <begin position="21"/>
        <end position="36"/>
    </location>
</feature>